<evidence type="ECO:0000256" key="6">
    <source>
        <dbReference type="ARBA" id="ARBA00023136"/>
    </source>
</evidence>
<dbReference type="SUPFAM" id="SSF49464">
    <property type="entry name" value="Carboxypeptidase regulatory domain-like"/>
    <property type="match status" value="1"/>
</dbReference>
<dbReference type="GO" id="GO:0044718">
    <property type="term" value="P:siderophore transmembrane transport"/>
    <property type="evidence" value="ECO:0007669"/>
    <property type="project" value="TreeGrafter"/>
</dbReference>
<dbReference type="Gene3D" id="2.40.170.20">
    <property type="entry name" value="TonB-dependent receptor, beta-barrel domain"/>
    <property type="match status" value="1"/>
</dbReference>
<keyword evidence="6 8" id="KW-0472">Membrane</keyword>
<evidence type="ECO:0000256" key="5">
    <source>
        <dbReference type="ARBA" id="ARBA00022729"/>
    </source>
</evidence>
<dbReference type="EMBL" id="FZOU01000002">
    <property type="protein sequence ID" value="SNS85736.1"/>
    <property type="molecule type" value="Genomic_DNA"/>
</dbReference>
<dbReference type="SUPFAM" id="SSF56935">
    <property type="entry name" value="Porins"/>
    <property type="match status" value="1"/>
</dbReference>
<dbReference type="InterPro" id="IPR039426">
    <property type="entry name" value="TonB-dep_rcpt-like"/>
</dbReference>
<evidence type="ECO:0000313" key="12">
    <source>
        <dbReference type="Proteomes" id="UP000198356"/>
    </source>
</evidence>
<dbReference type="Gene3D" id="2.170.130.10">
    <property type="entry name" value="TonB-dependent receptor, plug domain"/>
    <property type="match status" value="1"/>
</dbReference>
<protein>
    <submittedName>
        <fullName evidence="11">Iron complex outermembrane recepter protein/vitamin B12 transporter</fullName>
    </submittedName>
</protein>
<dbReference type="InterPro" id="IPR008969">
    <property type="entry name" value="CarboxyPept-like_regulatory"/>
</dbReference>
<dbReference type="PANTHER" id="PTHR30069">
    <property type="entry name" value="TONB-DEPENDENT OUTER MEMBRANE RECEPTOR"/>
    <property type="match status" value="1"/>
</dbReference>
<dbReference type="Pfam" id="PF07715">
    <property type="entry name" value="Plug"/>
    <property type="match status" value="1"/>
</dbReference>
<proteinExistence type="inferred from homology"/>
<evidence type="ECO:0000256" key="2">
    <source>
        <dbReference type="ARBA" id="ARBA00022448"/>
    </source>
</evidence>
<comment type="similarity">
    <text evidence="8">Belongs to the TonB-dependent receptor family.</text>
</comment>
<feature type="domain" description="TonB-dependent receptor plug" evidence="10">
    <location>
        <begin position="126"/>
        <end position="225"/>
    </location>
</feature>
<keyword evidence="7 8" id="KW-0998">Cell outer membrane</keyword>
<name>A0A239HWI2_9BACT</name>
<keyword evidence="4 8" id="KW-0812">Transmembrane</keyword>
<dbReference type="PANTHER" id="PTHR30069:SF29">
    <property type="entry name" value="HEMOGLOBIN AND HEMOGLOBIN-HAPTOGLOBIN-BINDING PROTEIN 1-RELATED"/>
    <property type="match status" value="1"/>
</dbReference>
<organism evidence="11 12">
    <name type="scientific">Granulicella rosea</name>
    <dbReference type="NCBI Taxonomy" id="474952"/>
    <lineage>
        <taxon>Bacteria</taxon>
        <taxon>Pseudomonadati</taxon>
        <taxon>Acidobacteriota</taxon>
        <taxon>Terriglobia</taxon>
        <taxon>Terriglobales</taxon>
        <taxon>Acidobacteriaceae</taxon>
        <taxon>Granulicella</taxon>
    </lineage>
</organism>
<comment type="subcellular location">
    <subcellularLocation>
        <location evidence="1 8">Cell outer membrane</location>
        <topology evidence="1 8">Multi-pass membrane protein</topology>
    </subcellularLocation>
</comment>
<evidence type="ECO:0000256" key="9">
    <source>
        <dbReference type="SAM" id="SignalP"/>
    </source>
</evidence>
<dbReference type="InterPro" id="IPR037066">
    <property type="entry name" value="Plug_dom_sf"/>
</dbReference>
<keyword evidence="5 9" id="KW-0732">Signal</keyword>
<reference evidence="11 12" key="1">
    <citation type="submission" date="2017-06" db="EMBL/GenBank/DDBJ databases">
        <authorList>
            <person name="Kim H.J."/>
            <person name="Triplett B.A."/>
        </authorList>
    </citation>
    <scope>NUCLEOTIDE SEQUENCE [LARGE SCALE GENOMIC DNA]</scope>
    <source>
        <strain evidence="11 12">DSM 18704</strain>
    </source>
</reference>
<sequence length="800" mass="85316">MSRFFRHHILWAVFACGTAHAVVVHGRVTDPQGRPVSFARVQLIQGGRSVAFALSGPDGTYEMRSSASGRFVLVTTSARLAPGIGESFYGGRTAVVTRDISLDPTAIQPAQPLLQSGLAGPMARVTGSSAYVAHDDLRTRLDLLDDLRLTSGATISQIGQTGSPAGLMLRGGDAQANAVLIDGVRAEDVGGGFDLGSLGSTAMATTEVYRGANTARFGGGAEAGAVSLATTRGNSAGPAFDYSGDGGNLNTWRDEAILSGTRQRLDYLAGYARLDTSNALLLDRFHTSTSVANLGYAILTNTLLRFTLRNADSASGMPGAYDLYNLVQAGRLGEQNLVSGVTVENTLGGNWHTVARYGVSRRREELFHFYPVGLPVATAGGTRYYGNPVTLRGANGYVATGRAAFDYAGPYPGRQDTDSSRDELSIQTDYALNRHAAVLLGARYANERGLAIQPVTLARVPLLRVNFGYTISLQGDIVRRVFYSVAGGLEKNHFAGIMGAPRVGLAYTPVRPGGRWVRGTKIHGDAATGFREPSLQEEVSSLYGLLTPAASARYGVTPVTAPRSRTFELGVDQNIFLEKLIVRASYFHNQFAHQFDTVDTGSLQGLFGIATVRPATANTLDYRAQGIETAVEYQPTHRLFLHGGYTWMPSTVERSFASNALAANGATTNPNLPGIPIGASSPLVGARPFEQPRHTGFFAVQYTGKAFTAAFQGALASRADDSTFAAFRDANSGNAMLLPNRDLDGGYAKLDANFTYVAGRHVTIFTQFENLLDQQHMAPVGYVSVPFTVRSGLKIHIGGR</sequence>
<evidence type="ECO:0000256" key="1">
    <source>
        <dbReference type="ARBA" id="ARBA00004571"/>
    </source>
</evidence>
<dbReference type="GO" id="GO:0015344">
    <property type="term" value="F:siderophore uptake transmembrane transporter activity"/>
    <property type="evidence" value="ECO:0007669"/>
    <property type="project" value="TreeGrafter"/>
</dbReference>
<keyword evidence="2 8" id="KW-0813">Transport</keyword>
<keyword evidence="12" id="KW-1185">Reference proteome</keyword>
<evidence type="ECO:0000259" key="10">
    <source>
        <dbReference type="Pfam" id="PF07715"/>
    </source>
</evidence>
<evidence type="ECO:0000256" key="3">
    <source>
        <dbReference type="ARBA" id="ARBA00022452"/>
    </source>
</evidence>
<dbReference type="GO" id="GO:0009279">
    <property type="term" value="C:cell outer membrane"/>
    <property type="evidence" value="ECO:0007669"/>
    <property type="project" value="UniProtKB-SubCell"/>
</dbReference>
<gene>
    <name evidence="11" type="ORF">SAMN05421770_102605</name>
</gene>
<dbReference type="Proteomes" id="UP000198356">
    <property type="component" value="Unassembled WGS sequence"/>
</dbReference>
<feature type="chain" id="PRO_5013303277" evidence="9">
    <location>
        <begin position="22"/>
        <end position="800"/>
    </location>
</feature>
<dbReference type="InterPro" id="IPR012910">
    <property type="entry name" value="Plug_dom"/>
</dbReference>
<dbReference type="InterPro" id="IPR036942">
    <property type="entry name" value="Beta-barrel_TonB_sf"/>
</dbReference>
<evidence type="ECO:0000256" key="8">
    <source>
        <dbReference type="PROSITE-ProRule" id="PRU01360"/>
    </source>
</evidence>
<keyword evidence="3 8" id="KW-1134">Transmembrane beta strand</keyword>
<feature type="signal peptide" evidence="9">
    <location>
        <begin position="1"/>
        <end position="21"/>
    </location>
</feature>
<evidence type="ECO:0000256" key="7">
    <source>
        <dbReference type="ARBA" id="ARBA00023237"/>
    </source>
</evidence>
<dbReference type="OrthoDB" id="9800913at2"/>
<dbReference type="AlphaFoldDB" id="A0A239HWI2"/>
<dbReference type="PROSITE" id="PS52016">
    <property type="entry name" value="TONB_DEPENDENT_REC_3"/>
    <property type="match status" value="1"/>
</dbReference>
<accession>A0A239HWI2</accession>
<evidence type="ECO:0000256" key="4">
    <source>
        <dbReference type="ARBA" id="ARBA00022692"/>
    </source>
</evidence>
<evidence type="ECO:0000313" key="11">
    <source>
        <dbReference type="EMBL" id="SNS85736.1"/>
    </source>
</evidence>